<keyword evidence="1" id="KW-0175">Coiled coil</keyword>
<dbReference type="PANTHER" id="PTHR32114:SF2">
    <property type="entry name" value="ABC TRANSPORTER ABCH.3"/>
    <property type="match status" value="1"/>
</dbReference>
<evidence type="ECO:0000259" key="3">
    <source>
        <dbReference type="Pfam" id="PF02463"/>
    </source>
</evidence>
<dbReference type="AlphaFoldDB" id="A0A1Y1QWK0"/>
<dbReference type="InterPro" id="IPR003395">
    <property type="entry name" value="RecF/RecN/SMC_N"/>
</dbReference>
<feature type="transmembrane region" description="Helical" evidence="2">
    <location>
        <begin position="258"/>
        <end position="279"/>
    </location>
</feature>
<evidence type="ECO:0000313" key="5">
    <source>
        <dbReference type="Proteomes" id="UP000192491"/>
    </source>
</evidence>
<dbReference type="Gene3D" id="3.40.50.300">
    <property type="entry name" value="P-loop containing nucleotide triphosphate hydrolases"/>
    <property type="match status" value="2"/>
</dbReference>
<reference evidence="4 5" key="1">
    <citation type="submission" date="2017-01" db="EMBL/GenBank/DDBJ databases">
        <title>Novel large sulfur bacteria in the metagenomes of groundwater-fed chemosynthetic microbial mats in the Lake Huron basin.</title>
        <authorList>
            <person name="Sharrar A.M."/>
            <person name="Flood B.E."/>
            <person name="Bailey J.V."/>
            <person name="Jones D.S."/>
            <person name="Biddanda B."/>
            <person name="Ruberg S.A."/>
            <person name="Marcus D.N."/>
            <person name="Dick G.J."/>
        </authorList>
    </citation>
    <scope>NUCLEOTIDE SEQUENCE [LARGE SCALE GENOMIC DNA]</scope>
    <source>
        <strain evidence="4">A8</strain>
    </source>
</reference>
<dbReference type="Pfam" id="PF02463">
    <property type="entry name" value="SMC_N"/>
    <property type="match status" value="1"/>
</dbReference>
<evidence type="ECO:0000256" key="1">
    <source>
        <dbReference type="SAM" id="Coils"/>
    </source>
</evidence>
<evidence type="ECO:0000313" key="4">
    <source>
        <dbReference type="EMBL" id="OQX15533.1"/>
    </source>
</evidence>
<feature type="transmembrane region" description="Helical" evidence="2">
    <location>
        <begin position="299"/>
        <end position="319"/>
    </location>
</feature>
<dbReference type="PANTHER" id="PTHR32114">
    <property type="entry name" value="ABC TRANSPORTER ABCH.3"/>
    <property type="match status" value="1"/>
</dbReference>
<gene>
    <name evidence="4" type="ORF">BWK73_06655</name>
</gene>
<dbReference type="InterPro" id="IPR027417">
    <property type="entry name" value="P-loop_NTPase"/>
</dbReference>
<dbReference type="SUPFAM" id="SSF52540">
    <property type="entry name" value="P-loop containing nucleoside triphosphate hydrolases"/>
    <property type="match status" value="1"/>
</dbReference>
<keyword evidence="2" id="KW-0472">Membrane</keyword>
<keyword evidence="2" id="KW-1133">Transmembrane helix</keyword>
<accession>A0A1Y1QWK0</accession>
<feature type="domain" description="RecF/RecN/SMC N-terminal" evidence="3">
    <location>
        <begin position="3"/>
        <end position="594"/>
    </location>
</feature>
<evidence type="ECO:0000256" key="2">
    <source>
        <dbReference type="SAM" id="Phobius"/>
    </source>
</evidence>
<name>A0A1Y1QWK0_9GAMM</name>
<keyword evidence="2" id="KW-0812">Transmembrane</keyword>
<protein>
    <recommendedName>
        <fullName evidence="3">RecF/RecN/SMC N-terminal domain-containing protein</fullName>
    </recommendedName>
</protein>
<organism evidence="4 5">
    <name type="scientific">Thiothrix lacustris</name>
    <dbReference type="NCBI Taxonomy" id="525917"/>
    <lineage>
        <taxon>Bacteria</taxon>
        <taxon>Pseudomonadati</taxon>
        <taxon>Pseudomonadota</taxon>
        <taxon>Gammaproteobacteria</taxon>
        <taxon>Thiotrichales</taxon>
        <taxon>Thiotrichaceae</taxon>
        <taxon>Thiothrix</taxon>
    </lineage>
</organism>
<comment type="caution">
    <text evidence="4">The sequence shown here is derived from an EMBL/GenBank/DDBJ whole genome shotgun (WGS) entry which is preliminary data.</text>
</comment>
<sequence length="618" mass="69383">MIITAINAENFRKYQHLQLENLPERGLIALTGRNESGKSSIGDAIQFGLFGRTEQVKPADAAKLIYWGASQASVALRLQHRGHEYRLIRSIDADGNVAATLFSTEEEVTLADTPETVERQLKALFGYYYGAFSTAFYWGQPSSTSKEGDGDNLRAIAGLKEHATLSTQLEREQQERLDTLNVMEGRCKHTLRSIDTFHLDDAQLPRLNAIATDLEGRQQQLTLMAQRLDKESLTYPSHLDAFQKVDQRSRTIGRWTKITLMVFLLALLVGLFLMFTPEWGKRLLGDLSASWQDLLGRGAIRLASLAALVGAVLLVYGWYVEVRRLRPLQTHAKHLAAAMENSYQACTQPVSSQLNTDSVDYLVEKHLDMPDTSTTHPDMAAIPEWIHTTRLYKTKALYVHSAADTLNVGLANRRAELGKHLDTARAEILTAEQQLEHLAHLRALAAEQEQALEHERRQHVVTNTAIDLLKRDASHSIERFNQLVKTRCPELLQRFTQAHYKSLEILPDFSLKVLSEEKGDYLDFNEISTGTQRQVALAMRIALANALADATKTDKQMLFLDEPFAFFDAERSNNTLHSLAETSKGVMSQIWLTAQTKPEGIALAHHIQCQQGAHTLKA</sequence>
<feature type="coiled-coil region" evidence="1">
    <location>
        <begin position="414"/>
        <end position="458"/>
    </location>
</feature>
<proteinExistence type="predicted"/>
<dbReference type="Proteomes" id="UP000192491">
    <property type="component" value="Unassembled WGS sequence"/>
</dbReference>
<dbReference type="EMBL" id="MTEJ01000013">
    <property type="protein sequence ID" value="OQX15533.1"/>
    <property type="molecule type" value="Genomic_DNA"/>
</dbReference>